<reference evidence="1 2" key="1">
    <citation type="journal article" date="2014" name="Nat. Genet.">
        <title>Genome and transcriptome of the porcine whipworm Trichuris suis.</title>
        <authorList>
            <person name="Jex A.R."/>
            <person name="Nejsum P."/>
            <person name="Schwarz E.M."/>
            <person name="Hu L."/>
            <person name="Young N.D."/>
            <person name="Hall R.S."/>
            <person name="Korhonen P.K."/>
            <person name="Liao S."/>
            <person name="Thamsborg S."/>
            <person name="Xia J."/>
            <person name="Xu P."/>
            <person name="Wang S."/>
            <person name="Scheerlinck J.P."/>
            <person name="Hofmann A."/>
            <person name="Sternberg P.W."/>
            <person name="Wang J."/>
            <person name="Gasser R.B."/>
        </authorList>
    </citation>
    <scope>NUCLEOTIDE SEQUENCE [LARGE SCALE GENOMIC DNA]</scope>
    <source>
        <strain evidence="1">DCEP-RM93M</strain>
    </source>
</reference>
<sequence>MRNNDIPLSLNDISLQLSDHRLHHVKFYDIPSMLTWKAVYRNSDPIPNDTSICLLRYSDGVL</sequence>
<protein>
    <submittedName>
        <fullName evidence="1">Uncharacterized protein</fullName>
    </submittedName>
</protein>
<dbReference type="EMBL" id="KL363299">
    <property type="protein sequence ID" value="KFD48250.1"/>
    <property type="molecule type" value="Genomic_DNA"/>
</dbReference>
<dbReference type="Proteomes" id="UP000030764">
    <property type="component" value="Unassembled WGS sequence"/>
</dbReference>
<accession>A0A085LTF4</accession>
<proteinExistence type="predicted"/>
<keyword evidence="2" id="KW-1185">Reference proteome</keyword>
<name>A0A085LTF4_9BILA</name>
<evidence type="ECO:0000313" key="1">
    <source>
        <dbReference type="EMBL" id="KFD48250.1"/>
    </source>
</evidence>
<evidence type="ECO:0000313" key="2">
    <source>
        <dbReference type="Proteomes" id="UP000030764"/>
    </source>
</evidence>
<organism evidence="1 2">
    <name type="scientific">Trichuris suis</name>
    <name type="common">pig whipworm</name>
    <dbReference type="NCBI Taxonomy" id="68888"/>
    <lineage>
        <taxon>Eukaryota</taxon>
        <taxon>Metazoa</taxon>
        <taxon>Ecdysozoa</taxon>
        <taxon>Nematoda</taxon>
        <taxon>Enoplea</taxon>
        <taxon>Dorylaimia</taxon>
        <taxon>Trichinellida</taxon>
        <taxon>Trichuridae</taxon>
        <taxon>Trichuris</taxon>
    </lineage>
</organism>
<dbReference type="AlphaFoldDB" id="A0A085LTF4"/>
<gene>
    <name evidence="1" type="ORF">M513_10893</name>
</gene>